<dbReference type="PANTHER" id="PTHR34978">
    <property type="entry name" value="POSSIBLE SENSOR-TRANSDUCER PROTEIN BLAR"/>
    <property type="match status" value="1"/>
</dbReference>
<protein>
    <recommendedName>
        <fullName evidence="2">Peptidase M56 domain-containing protein</fullName>
    </recommendedName>
</protein>
<dbReference type="CDD" id="cd07341">
    <property type="entry name" value="M56_BlaR1_MecR1_like"/>
    <property type="match status" value="1"/>
</dbReference>
<reference evidence="4" key="1">
    <citation type="submission" date="2016-02" db="EMBL/GenBank/DDBJ databases">
        <title>Paenibacillus sp. LPB0068, isolated from Crassostrea gigas.</title>
        <authorList>
            <person name="Shin S.-K."/>
            <person name="Yi H."/>
        </authorList>
    </citation>
    <scope>NUCLEOTIDE SEQUENCE [LARGE SCALE GENOMIC DNA]</scope>
    <source>
        <strain evidence="4">KCTC 23969</strain>
    </source>
</reference>
<feature type="transmembrane region" description="Helical" evidence="1">
    <location>
        <begin position="34"/>
        <end position="52"/>
    </location>
</feature>
<accession>A0A1B8TRU6</accession>
<comment type="caution">
    <text evidence="3">The sequence shown here is derived from an EMBL/GenBank/DDBJ whole genome shotgun (WGS) entry which is preliminary data.</text>
</comment>
<evidence type="ECO:0000313" key="4">
    <source>
        <dbReference type="Proteomes" id="UP000092612"/>
    </source>
</evidence>
<dbReference type="PANTHER" id="PTHR34978:SF3">
    <property type="entry name" value="SLR0241 PROTEIN"/>
    <property type="match status" value="1"/>
</dbReference>
<feature type="transmembrane region" description="Helical" evidence="1">
    <location>
        <begin position="90"/>
        <end position="111"/>
    </location>
</feature>
<feature type="transmembrane region" description="Helical" evidence="1">
    <location>
        <begin position="6"/>
        <end position="22"/>
    </location>
</feature>
<name>A0A1B8TRU6_9FLAO</name>
<dbReference type="EMBL" id="LSFL01000036">
    <property type="protein sequence ID" value="OBY62367.1"/>
    <property type="molecule type" value="Genomic_DNA"/>
</dbReference>
<dbReference type="Pfam" id="PF05569">
    <property type="entry name" value="Peptidase_M56"/>
    <property type="match status" value="1"/>
</dbReference>
<keyword evidence="1" id="KW-1133">Transmembrane helix</keyword>
<keyword evidence="4" id="KW-1185">Reference proteome</keyword>
<dbReference type="AlphaFoldDB" id="A0A1B8TRU6"/>
<dbReference type="KEGG" id="prn:BW723_00945"/>
<keyword evidence="1" id="KW-0812">Transmembrane</keyword>
<organism evidence="3 4">
    <name type="scientific">Polaribacter reichenbachii</name>
    <dbReference type="NCBI Taxonomy" id="996801"/>
    <lineage>
        <taxon>Bacteria</taxon>
        <taxon>Pseudomonadati</taxon>
        <taxon>Bacteroidota</taxon>
        <taxon>Flavobacteriia</taxon>
        <taxon>Flavobacteriales</taxon>
        <taxon>Flavobacteriaceae</taxon>
    </lineage>
</organism>
<dbReference type="STRING" id="996801.BW723_00945"/>
<dbReference type="InterPro" id="IPR052173">
    <property type="entry name" value="Beta-lactam_resp_regulator"/>
</dbReference>
<dbReference type="OrthoDB" id="1522859at2"/>
<proteinExistence type="predicted"/>
<evidence type="ECO:0000313" key="3">
    <source>
        <dbReference type="EMBL" id="OBY62367.1"/>
    </source>
</evidence>
<keyword evidence="1" id="KW-0472">Membrane</keyword>
<gene>
    <name evidence="3" type="ORF">LPB301_14745</name>
</gene>
<evidence type="ECO:0000256" key="1">
    <source>
        <dbReference type="SAM" id="Phobius"/>
    </source>
</evidence>
<feature type="domain" description="Peptidase M56" evidence="2">
    <location>
        <begin position="140"/>
        <end position="254"/>
    </location>
</feature>
<dbReference type="RefSeq" id="WP_068363828.1">
    <property type="nucleotide sequence ID" value="NZ_CP019337.1"/>
</dbReference>
<dbReference type="Proteomes" id="UP000092612">
    <property type="component" value="Unassembled WGS sequence"/>
</dbReference>
<dbReference type="InterPro" id="IPR008756">
    <property type="entry name" value="Peptidase_M56"/>
</dbReference>
<evidence type="ECO:0000259" key="2">
    <source>
        <dbReference type="Pfam" id="PF05569"/>
    </source>
</evidence>
<feature type="transmembrane region" description="Helical" evidence="1">
    <location>
        <begin position="264"/>
        <end position="283"/>
    </location>
</feature>
<sequence length="504" mass="59502">MIAYLLKSTTCLALLLAFYYLVLEREKMHNFNRFYLLSSVLFSFLVPLFIIYTDAAPIILENVNTPNITYDIEEIPAEIIVENPINYKSILMTLYFIISSILFIRLGRNLFNIINKTKRNTVIPYQKAILILVDDKILPHTFWNYIFINKNDYENKKVEKELFTHELTHVTQKHTLDILLLEILQAIFWINPFFILLKKAVQLNHEFLADERVIHQHKNITQYQHLLLNKAAWKNEYYLASNLNYSLTKKRLKMMTTQSSQVKILFKKLAVIPLLAGFIFLFAERVEAQKIIEVKEYIDTPINDLQIEDLEPEDIRVKLKDVNNLKISYIDKDTIIEKNKASQKQMNEYKKLLNEGKKHNIYKLKNIKKMQTIYSLMSEKQKNSVQNVSEIIPPPPPAMDTIYTYQALVKRTKFIPNNKKNNIQYLKVLYKKMSPSKRKKVESPNSISKYIKQLENLSEAQIKKVNEVYDIIRTKAKSKGRKFYTATEYKELENLYSKMLLSKQ</sequence>